<name>A0A1X9T487_9BACL</name>
<keyword evidence="3" id="KW-1185">Reference proteome</keyword>
<dbReference type="Proteomes" id="UP000078148">
    <property type="component" value="Plasmid unnamed1"/>
</dbReference>
<dbReference type="InterPro" id="IPR001387">
    <property type="entry name" value="Cro/C1-type_HTH"/>
</dbReference>
<organism evidence="2 3">
    <name type="scientific">Paenibacillus bovis</name>
    <dbReference type="NCBI Taxonomy" id="1616788"/>
    <lineage>
        <taxon>Bacteria</taxon>
        <taxon>Bacillati</taxon>
        <taxon>Bacillota</taxon>
        <taxon>Bacilli</taxon>
        <taxon>Bacillales</taxon>
        <taxon>Paenibacillaceae</taxon>
        <taxon>Paenibacillus</taxon>
    </lineage>
</organism>
<proteinExistence type="predicted"/>
<feature type="domain" description="HTH cro/C1-type" evidence="1">
    <location>
        <begin position="22"/>
        <end position="72"/>
    </location>
</feature>
<geneLocation type="plasmid" evidence="2 3">
    <name>unnamed1</name>
</geneLocation>
<dbReference type="EMBL" id="CP021170">
    <property type="protein sequence ID" value="ARR10652.1"/>
    <property type="molecule type" value="Genomic_DNA"/>
</dbReference>
<dbReference type="Pfam" id="PF13443">
    <property type="entry name" value="HTH_26"/>
    <property type="match status" value="1"/>
</dbReference>
<keyword evidence="2" id="KW-0614">Plasmid</keyword>
<dbReference type="KEGG" id="pbv:AR543_p0044"/>
<reference evidence="2 3" key="1">
    <citation type="journal article" date="2016" name="Int. J. Syst. Evol. Microbiol.">
        <title>Paenibacillus damxungensis sp. nov., isolated from raw yak (Bos grunniens) milk.</title>
        <authorList>
            <person name="Wu Z."/>
            <person name="Gao C."/>
            <person name="Han J."/>
            <person name="Liu Z."/>
        </authorList>
    </citation>
    <scope>NUCLEOTIDE SEQUENCE [LARGE SCALE GENOMIC DNA]</scope>
    <source>
        <strain evidence="2 3">BD3526</strain>
        <plasmid evidence="2 3">unnamed1</plasmid>
    </source>
</reference>
<dbReference type="AlphaFoldDB" id="A0A1X9T487"/>
<accession>A0A1X9T487</accession>
<gene>
    <name evidence="2" type="ORF">AR543_p0044</name>
</gene>
<evidence type="ECO:0000313" key="2">
    <source>
        <dbReference type="EMBL" id="ARR10652.1"/>
    </source>
</evidence>
<evidence type="ECO:0000313" key="3">
    <source>
        <dbReference type="Proteomes" id="UP000078148"/>
    </source>
</evidence>
<sequence length="73" mass="8520">MLVITFEPFRAFYNTLGTSKSKKSRFDLLQEANISKDTANRIWYDGNVSLEIVNRLCQTYGLQLHEVITYVEE</sequence>
<dbReference type="RefSeq" id="WP_087071365.1">
    <property type="nucleotide sequence ID" value="NZ_CP021170.1"/>
</dbReference>
<evidence type="ECO:0000259" key="1">
    <source>
        <dbReference type="Pfam" id="PF13443"/>
    </source>
</evidence>
<protein>
    <recommendedName>
        <fullName evidence="1">HTH cro/C1-type domain-containing protein</fullName>
    </recommendedName>
</protein>